<dbReference type="EMBL" id="MSKJ01000003">
    <property type="protein sequence ID" value="OLO46042.1"/>
    <property type="molecule type" value="Genomic_DNA"/>
</dbReference>
<proteinExistence type="predicted"/>
<dbReference type="Gene3D" id="1.10.10.10">
    <property type="entry name" value="Winged helix-like DNA-binding domain superfamily/Winged helix DNA-binding domain"/>
    <property type="match status" value="1"/>
</dbReference>
<evidence type="ECO:0000313" key="2">
    <source>
        <dbReference type="Proteomes" id="UP000186857"/>
    </source>
</evidence>
<evidence type="ECO:0008006" key="3">
    <source>
        <dbReference type="Google" id="ProtNLM"/>
    </source>
</evidence>
<reference evidence="1 2" key="1">
    <citation type="submission" date="2016-12" db="EMBL/GenBank/DDBJ databases">
        <title>Genomic Comparison of strains in the 'Actinomyces naeslundii' Group.</title>
        <authorList>
            <person name="Mughal S.R."/>
            <person name="Do T."/>
            <person name="Gilbert S.C."/>
            <person name="Witherden E.A."/>
            <person name="Didelot X."/>
            <person name="Beighton D."/>
        </authorList>
    </citation>
    <scope>NUCLEOTIDE SEQUENCE [LARGE SCALE GENOMIC DNA]</scope>
    <source>
        <strain evidence="1 2">CCUG 33920</strain>
    </source>
</reference>
<dbReference type="AlphaFoldDB" id="A0A1Q8VD73"/>
<dbReference type="Proteomes" id="UP000186857">
    <property type="component" value="Unassembled WGS sequence"/>
</dbReference>
<accession>A0A1Q8VD73</accession>
<comment type="caution">
    <text evidence="1">The sequence shown here is derived from an EMBL/GenBank/DDBJ whole genome shotgun (WGS) entry which is preliminary data.</text>
</comment>
<gene>
    <name evidence="1" type="ORF">BKH29_01930</name>
</gene>
<evidence type="ECO:0000313" key="1">
    <source>
        <dbReference type="EMBL" id="OLO46042.1"/>
    </source>
</evidence>
<name>A0A1Q8VD73_9ACTO</name>
<dbReference type="InterPro" id="IPR036388">
    <property type="entry name" value="WH-like_DNA-bd_sf"/>
</dbReference>
<sequence length="38" mass="3865">MRRDAVARVVAGESASAVARELGCCRGSVSLWCQAAGA</sequence>
<protein>
    <recommendedName>
        <fullName evidence="3">Helix-turn-helix domain-containing protein</fullName>
    </recommendedName>
</protein>
<organism evidence="1 2">
    <name type="scientific">Actinomyces oris</name>
    <dbReference type="NCBI Taxonomy" id="544580"/>
    <lineage>
        <taxon>Bacteria</taxon>
        <taxon>Bacillati</taxon>
        <taxon>Actinomycetota</taxon>
        <taxon>Actinomycetes</taxon>
        <taxon>Actinomycetales</taxon>
        <taxon>Actinomycetaceae</taxon>
        <taxon>Actinomyces</taxon>
    </lineage>
</organism>